<feature type="chain" id="PRO_5013024315" evidence="3">
    <location>
        <begin position="20"/>
        <end position="412"/>
    </location>
</feature>
<dbReference type="EMBL" id="FUXL01000005">
    <property type="protein sequence ID" value="SKA03917.1"/>
    <property type="molecule type" value="Genomic_DNA"/>
</dbReference>
<dbReference type="Proteomes" id="UP000190135">
    <property type="component" value="Unassembled WGS sequence"/>
</dbReference>
<keyword evidence="3" id="KW-0732">Signal</keyword>
<comment type="similarity">
    <text evidence="1">Belongs to the virb1 family.</text>
</comment>
<gene>
    <name evidence="5" type="ORF">SAMN05428963_10585</name>
</gene>
<feature type="compositionally biased region" description="Low complexity" evidence="2">
    <location>
        <begin position="72"/>
        <end position="85"/>
    </location>
</feature>
<dbReference type="InterPro" id="IPR008258">
    <property type="entry name" value="Transglycosylase_SLT_dom_1"/>
</dbReference>
<dbReference type="AlphaFoldDB" id="A0A1T4QJV4"/>
<keyword evidence="6" id="KW-1185">Reference proteome</keyword>
<dbReference type="Gene3D" id="1.10.530.10">
    <property type="match status" value="1"/>
</dbReference>
<evidence type="ECO:0000313" key="5">
    <source>
        <dbReference type="EMBL" id="SKA03917.1"/>
    </source>
</evidence>
<dbReference type="RefSeq" id="WP_245318944.1">
    <property type="nucleotide sequence ID" value="NZ_FUXL01000005.1"/>
</dbReference>
<evidence type="ECO:0000313" key="6">
    <source>
        <dbReference type="Proteomes" id="UP000190135"/>
    </source>
</evidence>
<reference evidence="5 6" key="1">
    <citation type="submission" date="2017-02" db="EMBL/GenBank/DDBJ databases">
        <authorList>
            <person name="Peterson S.W."/>
        </authorList>
    </citation>
    <scope>NUCLEOTIDE SEQUENCE [LARGE SCALE GENOMIC DNA]</scope>
    <source>
        <strain evidence="5 6">USBA 369</strain>
    </source>
</reference>
<evidence type="ECO:0000256" key="3">
    <source>
        <dbReference type="SAM" id="SignalP"/>
    </source>
</evidence>
<dbReference type="STRING" id="1365950.SAMN05428963_10585"/>
<organism evidence="5 6">
    <name type="scientific">Consotaella salsifontis</name>
    <dbReference type="NCBI Taxonomy" id="1365950"/>
    <lineage>
        <taxon>Bacteria</taxon>
        <taxon>Pseudomonadati</taxon>
        <taxon>Pseudomonadota</taxon>
        <taxon>Alphaproteobacteria</taxon>
        <taxon>Hyphomicrobiales</taxon>
        <taxon>Aurantimonadaceae</taxon>
        <taxon>Consotaella</taxon>
    </lineage>
</organism>
<dbReference type="SUPFAM" id="SSF53955">
    <property type="entry name" value="Lysozyme-like"/>
    <property type="match status" value="1"/>
</dbReference>
<feature type="domain" description="Transglycosylase SLT" evidence="4">
    <location>
        <begin position="225"/>
        <end position="321"/>
    </location>
</feature>
<evidence type="ECO:0000259" key="4">
    <source>
        <dbReference type="Pfam" id="PF01464"/>
    </source>
</evidence>
<name>A0A1T4QJV4_9HYPH</name>
<dbReference type="Pfam" id="PF01464">
    <property type="entry name" value="SLT"/>
    <property type="match status" value="1"/>
</dbReference>
<feature type="region of interest" description="Disordered" evidence="2">
    <location>
        <begin position="54"/>
        <end position="96"/>
    </location>
</feature>
<feature type="compositionally biased region" description="Polar residues" evidence="2">
    <location>
        <begin position="376"/>
        <end position="394"/>
    </location>
</feature>
<feature type="region of interest" description="Disordered" evidence="2">
    <location>
        <begin position="346"/>
        <end position="412"/>
    </location>
</feature>
<accession>A0A1T4QJV4</accession>
<dbReference type="InterPro" id="IPR023346">
    <property type="entry name" value="Lysozyme-like_dom_sf"/>
</dbReference>
<feature type="signal peptide" evidence="3">
    <location>
        <begin position="1"/>
        <end position="19"/>
    </location>
</feature>
<protein>
    <submittedName>
        <fullName evidence="5">Soluble lytic murein transglycosylase</fullName>
    </submittedName>
</protein>
<proteinExistence type="inferred from homology"/>
<evidence type="ECO:0000256" key="2">
    <source>
        <dbReference type="SAM" id="MobiDB-lite"/>
    </source>
</evidence>
<evidence type="ECO:0000256" key="1">
    <source>
        <dbReference type="ARBA" id="ARBA00009387"/>
    </source>
</evidence>
<sequence>MALCMLPLALGACVSNQSADNQTKTVSLADVTATYGYAPSPVYALADGTHLVAPSSKPQQEADTAVPADQTASIAPSPASDPATSGKTGRIKPGEAKDPVAALQADVADHRAAERLLAKARATAAPAGAAETSSAGAAAATKVAEGTDASIAEKVAAAPAAAKEAVSQTIAAVGTTAEAATVATIDTTKSAVATTGRAIASVSQRIGDTFMASDSITGSSNLDKMIETAAVENDIPPELAFAVVRVESHYNPKAKGGRALGLSQIKPATARSLGFAGPSEALYDPETNLRYGMKYLAGAWEQGGHDICQTAMKYKGGHRTTVMSRAAATYCANVKKHMAAIERRRMRSSPITTASLSDKDMGSSARSLPGVVPVPTFSSSNRITTLSSQGSSDALTPGFASAESIGPSRSGR</sequence>